<proteinExistence type="predicted"/>
<protein>
    <submittedName>
        <fullName evidence="1">Uncharacterized protein</fullName>
    </submittedName>
</protein>
<accession>A0A6A4SQE1</accession>
<gene>
    <name evidence="1" type="ORF">F2P81_011535</name>
</gene>
<reference evidence="1 2" key="1">
    <citation type="submission" date="2019-06" db="EMBL/GenBank/DDBJ databases">
        <title>Draft genomes of female and male turbot (Scophthalmus maximus).</title>
        <authorList>
            <person name="Xu H."/>
            <person name="Xu X.-W."/>
            <person name="Shao C."/>
            <person name="Chen S."/>
        </authorList>
    </citation>
    <scope>NUCLEOTIDE SEQUENCE [LARGE SCALE GENOMIC DNA]</scope>
    <source>
        <strain evidence="1">Ysfricsl-2016a</strain>
        <tissue evidence="1">Blood</tissue>
    </source>
</reference>
<evidence type="ECO:0000313" key="2">
    <source>
        <dbReference type="Proteomes" id="UP000438429"/>
    </source>
</evidence>
<dbReference type="EMBL" id="VEVO01000010">
    <property type="protein sequence ID" value="KAF0036223.1"/>
    <property type="molecule type" value="Genomic_DNA"/>
</dbReference>
<sequence length="102" mass="11885">MQMQGSGVCTQHTQLALPLPPGLLHCRWNRTDFSNFKMMPLLLTYHSQKKRLMIDQRLNLASLTDVLQNTHAQTYYPPQKAEINNDVWRSYRLADMLPPMLT</sequence>
<dbReference type="AlphaFoldDB" id="A0A6A4SQE1"/>
<dbReference type="Proteomes" id="UP000438429">
    <property type="component" value="Unassembled WGS sequence"/>
</dbReference>
<evidence type="ECO:0000313" key="1">
    <source>
        <dbReference type="EMBL" id="KAF0036223.1"/>
    </source>
</evidence>
<name>A0A6A4SQE1_SCOMX</name>
<organism evidence="1 2">
    <name type="scientific">Scophthalmus maximus</name>
    <name type="common">Turbot</name>
    <name type="synonym">Psetta maxima</name>
    <dbReference type="NCBI Taxonomy" id="52904"/>
    <lineage>
        <taxon>Eukaryota</taxon>
        <taxon>Metazoa</taxon>
        <taxon>Chordata</taxon>
        <taxon>Craniata</taxon>
        <taxon>Vertebrata</taxon>
        <taxon>Euteleostomi</taxon>
        <taxon>Actinopterygii</taxon>
        <taxon>Neopterygii</taxon>
        <taxon>Teleostei</taxon>
        <taxon>Neoteleostei</taxon>
        <taxon>Acanthomorphata</taxon>
        <taxon>Carangaria</taxon>
        <taxon>Pleuronectiformes</taxon>
        <taxon>Pleuronectoidei</taxon>
        <taxon>Scophthalmidae</taxon>
        <taxon>Scophthalmus</taxon>
    </lineage>
</organism>
<comment type="caution">
    <text evidence="1">The sequence shown here is derived from an EMBL/GenBank/DDBJ whole genome shotgun (WGS) entry which is preliminary data.</text>
</comment>